<keyword evidence="2 3" id="KW-0456">Lyase</keyword>
<dbReference type="Gene3D" id="3.20.20.70">
    <property type="entry name" value="Aldolase class I"/>
    <property type="match status" value="1"/>
</dbReference>
<proteinExistence type="inferred from homology"/>
<dbReference type="InterPro" id="IPR013785">
    <property type="entry name" value="Aldolase_TIM"/>
</dbReference>
<dbReference type="SUPFAM" id="SSF51569">
    <property type="entry name" value="Aldolase"/>
    <property type="match status" value="1"/>
</dbReference>
<dbReference type="PANTHER" id="PTHR12128:SF66">
    <property type="entry name" value="4-HYDROXY-2-OXOGLUTARATE ALDOLASE, MITOCHONDRIAL"/>
    <property type="match status" value="1"/>
</dbReference>
<dbReference type="RefSeq" id="WP_144750006.1">
    <property type="nucleotide sequence ID" value="NZ_VMNW02000012.1"/>
</dbReference>
<dbReference type="Proteomes" id="UP000319769">
    <property type="component" value="Unassembled WGS sequence"/>
</dbReference>
<feature type="active site" description="Proton donor/acceptor" evidence="4">
    <location>
        <position position="142"/>
    </location>
</feature>
<accession>A0A5N0VBW7</accession>
<evidence type="ECO:0000256" key="2">
    <source>
        <dbReference type="ARBA" id="ARBA00023239"/>
    </source>
</evidence>
<dbReference type="AlphaFoldDB" id="A0A5N0VBW7"/>
<evidence type="ECO:0000256" key="3">
    <source>
        <dbReference type="PIRNR" id="PIRNR001365"/>
    </source>
</evidence>
<evidence type="ECO:0000256" key="4">
    <source>
        <dbReference type="PIRSR" id="PIRSR001365-1"/>
    </source>
</evidence>
<reference evidence="6" key="1">
    <citation type="submission" date="2019-09" db="EMBL/GenBank/DDBJ databases">
        <authorList>
            <person name="Teo W.F.A."/>
            <person name="Duangmal K."/>
        </authorList>
    </citation>
    <scope>NUCLEOTIDE SEQUENCE [LARGE SCALE GENOMIC DNA]</scope>
    <source>
        <strain evidence="6">K81G1</strain>
    </source>
</reference>
<name>A0A5N0VBW7_9PSEU</name>
<keyword evidence="7" id="KW-1185">Reference proteome</keyword>
<protein>
    <submittedName>
        <fullName evidence="6">Dihydrodipicolinate synthase family protein</fullName>
    </submittedName>
</protein>
<dbReference type="GO" id="GO:0008840">
    <property type="term" value="F:4-hydroxy-tetrahydrodipicolinate synthase activity"/>
    <property type="evidence" value="ECO:0007669"/>
    <property type="project" value="TreeGrafter"/>
</dbReference>
<feature type="active site" description="Schiff-base intermediate with substrate" evidence="4">
    <location>
        <position position="169"/>
    </location>
</feature>
<dbReference type="PIRSF" id="PIRSF001365">
    <property type="entry name" value="DHDPS"/>
    <property type="match status" value="1"/>
</dbReference>
<comment type="similarity">
    <text evidence="1 3">Belongs to the DapA family.</text>
</comment>
<comment type="caution">
    <text evidence="6">The sequence shown here is derived from an EMBL/GenBank/DDBJ whole genome shotgun (WGS) entry which is preliminary data.</text>
</comment>
<dbReference type="CDD" id="cd00408">
    <property type="entry name" value="DHDPS-like"/>
    <property type="match status" value="1"/>
</dbReference>
<evidence type="ECO:0000256" key="1">
    <source>
        <dbReference type="ARBA" id="ARBA00007592"/>
    </source>
</evidence>
<evidence type="ECO:0000313" key="7">
    <source>
        <dbReference type="Proteomes" id="UP000319769"/>
    </source>
</evidence>
<dbReference type="Pfam" id="PF00701">
    <property type="entry name" value="DHDPS"/>
    <property type="match status" value="1"/>
</dbReference>
<dbReference type="PANTHER" id="PTHR12128">
    <property type="entry name" value="DIHYDRODIPICOLINATE SYNTHASE"/>
    <property type="match status" value="1"/>
</dbReference>
<evidence type="ECO:0000256" key="5">
    <source>
        <dbReference type="PIRSR" id="PIRSR001365-2"/>
    </source>
</evidence>
<dbReference type="InterPro" id="IPR002220">
    <property type="entry name" value="DapA-like"/>
</dbReference>
<dbReference type="SMART" id="SM01130">
    <property type="entry name" value="DHDPS"/>
    <property type="match status" value="1"/>
</dbReference>
<evidence type="ECO:0000313" key="6">
    <source>
        <dbReference type="EMBL" id="KAA9162630.1"/>
    </source>
</evidence>
<dbReference type="EMBL" id="VMNW02000012">
    <property type="protein sequence ID" value="KAA9162630.1"/>
    <property type="molecule type" value="Genomic_DNA"/>
</dbReference>
<gene>
    <name evidence="6" type="ORF">FPZ12_011285</name>
</gene>
<feature type="binding site" evidence="5">
    <location>
        <position position="210"/>
    </location>
    <ligand>
        <name>pyruvate</name>
        <dbReference type="ChEBI" id="CHEBI:15361"/>
    </ligand>
</feature>
<sequence length="307" mass="32405">MAETVFRRGVIVAALTPFRGRTTRVEGPAFARQVAALARWAPAAIGVAGVESQEFQVLGRAARLKLVESTVDNAAGVPVLAGVSHPSLAESIALARESAQRGAAAVLAVASAKPWGAAPTGDEAHRWFATLADESPVPVVLYNNPRLGVDLSVDTIARIGAHPNVAAMKETSRDEAKLLGLLSHAAPGLAVYTNMELLATTLLLGGHGAMLPPSGLPVAQRVLAAAEAGDHAEIARWVPFFADFPSRWSGLGFLPAVKAATALMGLDLGRPLWPYDAIDGDILHELREYLRKWELLDVFSDPSGVLR</sequence>
<dbReference type="OrthoDB" id="9778880at2"/>
<organism evidence="6 7">
    <name type="scientific">Amycolatopsis acidicola</name>
    <dbReference type="NCBI Taxonomy" id="2596893"/>
    <lineage>
        <taxon>Bacteria</taxon>
        <taxon>Bacillati</taxon>
        <taxon>Actinomycetota</taxon>
        <taxon>Actinomycetes</taxon>
        <taxon>Pseudonocardiales</taxon>
        <taxon>Pseudonocardiaceae</taxon>
        <taxon>Amycolatopsis</taxon>
    </lineage>
</organism>